<accession>A0AAN6ZIB3</accession>
<keyword evidence="3" id="KW-1185">Reference proteome</keyword>
<evidence type="ECO:0000313" key="2">
    <source>
        <dbReference type="EMBL" id="KAK4139492.1"/>
    </source>
</evidence>
<gene>
    <name evidence="2" type="ORF">C8A04DRAFT_32997</name>
</gene>
<feature type="compositionally biased region" description="Low complexity" evidence="1">
    <location>
        <begin position="1"/>
        <end position="33"/>
    </location>
</feature>
<dbReference type="AlphaFoldDB" id="A0AAN6ZIB3"/>
<dbReference type="EMBL" id="MU853660">
    <property type="protein sequence ID" value="KAK4139492.1"/>
    <property type="molecule type" value="Genomic_DNA"/>
</dbReference>
<feature type="region of interest" description="Disordered" evidence="1">
    <location>
        <begin position="1"/>
        <end position="35"/>
    </location>
</feature>
<dbReference type="GeneID" id="87818898"/>
<evidence type="ECO:0000256" key="1">
    <source>
        <dbReference type="SAM" id="MobiDB-lite"/>
    </source>
</evidence>
<dbReference type="Proteomes" id="UP001302676">
    <property type="component" value="Unassembled WGS sequence"/>
</dbReference>
<comment type="caution">
    <text evidence="2">The sequence shown here is derived from an EMBL/GenBank/DDBJ whole genome shotgun (WGS) entry which is preliminary data.</text>
</comment>
<sequence>MSAPKPNNILRRNRGNNTTTTTTTTTNPTQRPPAQAIPDFAQIQPEQLVPTPEQQRRFERTGGFGTPPKEYRLRFYCLTCQNRPNHNGACATAKKLNAAMPTRFAWHYGAYSSPHVWDWELGIEFCPPLPPSDATSGGAPPAAAARNGNGNWNVTAKVKEVVRAVVGPLKDPAPPAAAAATASAAAPKKQEGTVKKVIQGLRKKNGEKSETATAVPTPVVPPPFKVDDFLAGLKAKGVTYKTTPEAFP</sequence>
<proteinExistence type="predicted"/>
<reference evidence="2" key="1">
    <citation type="journal article" date="2023" name="Mol. Phylogenet. Evol.">
        <title>Genome-scale phylogeny and comparative genomics of the fungal order Sordariales.</title>
        <authorList>
            <person name="Hensen N."/>
            <person name="Bonometti L."/>
            <person name="Westerberg I."/>
            <person name="Brannstrom I.O."/>
            <person name="Guillou S."/>
            <person name="Cros-Aarteil S."/>
            <person name="Calhoun S."/>
            <person name="Haridas S."/>
            <person name="Kuo A."/>
            <person name="Mondo S."/>
            <person name="Pangilinan J."/>
            <person name="Riley R."/>
            <person name="LaButti K."/>
            <person name="Andreopoulos B."/>
            <person name="Lipzen A."/>
            <person name="Chen C."/>
            <person name="Yan M."/>
            <person name="Daum C."/>
            <person name="Ng V."/>
            <person name="Clum A."/>
            <person name="Steindorff A."/>
            <person name="Ohm R.A."/>
            <person name="Martin F."/>
            <person name="Silar P."/>
            <person name="Natvig D.O."/>
            <person name="Lalanne C."/>
            <person name="Gautier V."/>
            <person name="Ament-Velasquez S.L."/>
            <person name="Kruys A."/>
            <person name="Hutchinson M.I."/>
            <person name="Powell A.J."/>
            <person name="Barry K."/>
            <person name="Miller A.N."/>
            <person name="Grigoriev I.V."/>
            <person name="Debuchy R."/>
            <person name="Gladieux P."/>
            <person name="Hiltunen Thoren M."/>
            <person name="Johannesson H."/>
        </authorList>
    </citation>
    <scope>NUCLEOTIDE SEQUENCE</scope>
    <source>
        <strain evidence="2">CBS 141.50</strain>
    </source>
</reference>
<organism evidence="2 3">
    <name type="scientific">Dichotomopilus funicola</name>
    <dbReference type="NCBI Taxonomy" id="1934379"/>
    <lineage>
        <taxon>Eukaryota</taxon>
        <taxon>Fungi</taxon>
        <taxon>Dikarya</taxon>
        <taxon>Ascomycota</taxon>
        <taxon>Pezizomycotina</taxon>
        <taxon>Sordariomycetes</taxon>
        <taxon>Sordariomycetidae</taxon>
        <taxon>Sordariales</taxon>
        <taxon>Chaetomiaceae</taxon>
        <taxon>Dichotomopilus</taxon>
    </lineage>
</organism>
<evidence type="ECO:0000313" key="3">
    <source>
        <dbReference type="Proteomes" id="UP001302676"/>
    </source>
</evidence>
<feature type="region of interest" description="Disordered" evidence="1">
    <location>
        <begin position="201"/>
        <end position="221"/>
    </location>
</feature>
<reference evidence="2" key="2">
    <citation type="submission" date="2023-05" db="EMBL/GenBank/DDBJ databases">
        <authorList>
            <consortium name="Lawrence Berkeley National Laboratory"/>
            <person name="Steindorff A."/>
            <person name="Hensen N."/>
            <person name="Bonometti L."/>
            <person name="Westerberg I."/>
            <person name="Brannstrom I.O."/>
            <person name="Guillou S."/>
            <person name="Cros-Aarteil S."/>
            <person name="Calhoun S."/>
            <person name="Haridas S."/>
            <person name="Kuo A."/>
            <person name="Mondo S."/>
            <person name="Pangilinan J."/>
            <person name="Riley R."/>
            <person name="Labutti K."/>
            <person name="Andreopoulos B."/>
            <person name="Lipzen A."/>
            <person name="Chen C."/>
            <person name="Yanf M."/>
            <person name="Daum C."/>
            <person name="Ng V."/>
            <person name="Clum A."/>
            <person name="Ohm R."/>
            <person name="Martin F."/>
            <person name="Silar P."/>
            <person name="Natvig D."/>
            <person name="Lalanne C."/>
            <person name="Gautier V."/>
            <person name="Ament-Velasquez S.L."/>
            <person name="Kruys A."/>
            <person name="Hutchinson M.I."/>
            <person name="Powell A.J."/>
            <person name="Barry K."/>
            <person name="Miller A.N."/>
            <person name="Grigoriev I.V."/>
            <person name="Debuchy R."/>
            <person name="Gladieux P."/>
            <person name="Thoren M.H."/>
            <person name="Johannesson H."/>
        </authorList>
    </citation>
    <scope>NUCLEOTIDE SEQUENCE</scope>
    <source>
        <strain evidence="2">CBS 141.50</strain>
    </source>
</reference>
<dbReference type="RefSeq" id="XP_062632863.1">
    <property type="nucleotide sequence ID" value="XM_062782285.1"/>
</dbReference>
<name>A0AAN6ZIB3_9PEZI</name>
<protein>
    <submittedName>
        <fullName evidence="2">Uncharacterized protein</fullName>
    </submittedName>
</protein>